<proteinExistence type="predicted"/>
<accession>A0A8J3AX90</accession>
<dbReference type="RefSeq" id="WP_088003051.1">
    <property type="nucleotide sequence ID" value="NZ_BMHB01000004.1"/>
</dbReference>
<dbReference type="OrthoDB" id="8432819at2"/>
<name>A0A8J3AX90_9BACI</name>
<evidence type="ECO:0000313" key="1">
    <source>
        <dbReference type="EMBL" id="GGI17943.1"/>
    </source>
</evidence>
<comment type="caution">
    <text evidence="1">The sequence shown here is derived from an EMBL/GenBank/DDBJ whole genome shotgun (WGS) entry which is preliminary data.</text>
</comment>
<keyword evidence="2" id="KW-1185">Reference proteome</keyword>
<protein>
    <submittedName>
        <fullName evidence="1">Uncharacterized protein</fullName>
    </submittedName>
</protein>
<dbReference type="EMBL" id="BMHB01000004">
    <property type="protein sequence ID" value="GGI17943.1"/>
    <property type="molecule type" value="Genomic_DNA"/>
</dbReference>
<organism evidence="1 2">
    <name type="scientific">Gottfriedia solisilvae</name>
    <dbReference type="NCBI Taxonomy" id="1516104"/>
    <lineage>
        <taxon>Bacteria</taxon>
        <taxon>Bacillati</taxon>
        <taxon>Bacillota</taxon>
        <taxon>Bacilli</taxon>
        <taxon>Bacillales</taxon>
        <taxon>Bacillaceae</taxon>
        <taxon>Gottfriedia</taxon>
    </lineage>
</organism>
<evidence type="ECO:0000313" key="2">
    <source>
        <dbReference type="Proteomes" id="UP000626244"/>
    </source>
</evidence>
<dbReference type="Proteomes" id="UP000626244">
    <property type="component" value="Unassembled WGS sequence"/>
</dbReference>
<sequence>MKILCSLRKDLENQVLDIESIFVNDESILHLVIAVIASGGTPRDFLLMFRNAVDNVVEEGGSKIGKAQIYSVIRSMREEKR</sequence>
<dbReference type="AlphaFoldDB" id="A0A8J3AX90"/>
<reference evidence="2" key="1">
    <citation type="journal article" date="2019" name="Int. J. Syst. Evol. Microbiol.">
        <title>The Global Catalogue of Microorganisms (GCM) 10K type strain sequencing project: providing services to taxonomists for standard genome sequencing and annotation.</title>
        <authorList>
            <consortium name="The Broad Institute Genomics Platform"/>
            <consortium name="The Broad Institute Genome Sequencing Center for Infectious Disease"/>
            <person name="Wu L."/>
            <person name="Ma J."/>
        </authorList>
    </citation>
    <scope>NUCLEOTIDE SEQUENCE [LARGE SCALE GENOMIC DNA]</scope>
    <source>
        <strain evidence="2">CGMCC 1.14993</strain>
    </source>
</reference>
<gene>
    <name evidence="1" type="ORF">GCM10007380_40460</name>
</gene>